<dbReference type="PANTHER" id="PTHR35743:SF1">
    <property type="entry name" value="NODULIN HOMEOBOX"/>
    <property type="match status" value="1"/>
</dbReference>
<feature type="region of interest" description="Disordered" evidence="3">
    <location>
        <begin position="696"/>
        <end position="772"/>
    </location>
</feature>
<dbReference type="GO" id="GO:0003697">
    <property type="term" value="F:single-stranded DNA binding"/>
    <property type="evidence" value="ECO:0007669"/>
    <property type="project" value="InterPro"/>
</dbReference>
<evidence type="ECO:0000259" key="4">
    <source>
        <dbReference type="PROSITE" id="PS50071"/>
    </source>
</evidence>
<dbReference type="Proteomes" id="UP000639772">
    <property type="component" value="Unassembled WGS sequence"/>
</dbReference>
<keyword evidence="2" id="KW-0238">DNA-binding</keyword>
<dbReference type="Pfam" id="PF24426">
    <property type="entry name" value="HTH_NDX"/>
    <property type="match status" value="1"/>
</dbReference>
<dbReference type="OrthoDB" id="2020792at2759"/>
<evidence type="ECO:0000313" key="5">
    <source>
        <dbReference type="EMBL" id="KAG0482886.1"/>
    </source>
</evidence>
<feature type="DNA-binding region" description="Homeobox" evidence="2">
    <location>
        <begin position="630"/>
        <end position="696"/>
    </location>
</feature>
<dbReference type="InterPro" id="IPR057287">
    <property type="entry name" value="Ndx_N"/>
</dbReference>
<feature type="domain" description="Homeobox" evidence="4">
    <location>
        <begin position="628"/>
        <end position="695"/>
    </location>
</feature>
<comment type="caution">
    <text evidence="5">The sequence shown here is derived from an EMBL/GenBank/DDBJ whole genome shotgun (WGS) entry which is preliminary data.</text>
</comment>
<dbReference type="PANTHER" id="PTHR35743">
    <property type="entry name" value="NODULIN HOMEOBOX"/>
    <property type="match status" value="1"/>
</dbReference>
<dbReference type="GO" id="GO:0005634">
    <property type="term" value="C:nucleus"/>
    <property type="evidence" value="ECO:0007669"/>
    <property type="project" value="UniProtKB-SubCell"/>
</dbReference>
<reference evidence="5 6" key="1">
    <citation type="journal article" date="2020" name="Nat. Food">
        <title>A phased Vanilla planifolia genome enables genetic improvement of flavour and production.</title>
        <authorList>
            <person name="Hasing T."/>
            <person name="Tang H."/>
            <person name="Brym M."/>
            <person name="Khazi F."/>
            <person name="Huang T."/>
            <person name="Chambers A.H."/>
        </authorList>
    </citation>
    <scope>NUCLEOTIDE SEQUENCE [LARGE SCALE GENOMIC DNA]</scope>
    <source>
        <tissue evidence="5">Leaf</tissue>
    </source>
</reference>
<proteinExistence type="predicted"/>
<dbReference type="PROSITE" id="PS50071">
    <property type="entry name" value="HOMEOBOX_2"/>
    <property type="match status" value="1"/>
</dbReference>
<evidence type="ECO:0000256" key="2">
    <source>
        <dbReference type="PROSITE-ProRule" id="PRU00108"/>
    </source>
</evidence>
<sequence length="772" mass="86280">MKTTSLIQYQVLVNYASYDLRWPWYGSRGQEMFEFISAIEELSAIPSKEITKLLKETDNFIVQLEDAKGCLRKIDIEGLASSLPMHVIAVLLSDGRSECFLHLLHGVRLLYTFSDLATRHTRLEQILLDDVRYSEQLMDLVIFMLIVLAQCDQEKLVGTSFPVLHAALVACTFFLLTGYISSQWQDVANVLLAHPKELCKNGGILSLTCTILKINIPASFKESLDVVAAISRLKARVLSILLQLCEAENFSYLDEVAGSQKSLQLAKSITMEILDILKAGFKRETIQVGDFAGKRYPKGLLLLNSLRLADIFSDDSNFRSFFMANAVHVLNEILAVPHQVFLSNWCTVDMQVAEDDANLDYDPFASACMAVIIQRGVPESILSSPYLPHEINYSFHSNFNGMHLVTYAQQRTSYLIKIVANLHCFVPSFCEEGERNLFLKKFYGCMLMETSDSYLKQPLDVHKAATICENLCSLSNFAASSMPNLLDDEDMQLLRLFTDQLKKLSLPNGDNYAQASTQIEGGKMKVEDHILMLQSTPTWPKFANGSFSKIHQDAQSIAGGRSYLFIKAESKAHDDVQDTNSNNAIIKGGTTNSSSRLECDTLSVADSAKEAVLQEEEKAEGVHSEEKQPRKRKRNIMNERQISLIENALLEEPEMHRNAPLLQLWSEKLCSQGSEITASQLKNWLNNRKARLARAAREARAPAEGENNYDSAGEELHMPGTMRGCTLQGDPIAEPRPPVVGTSSSTICPHREPGLVEESAMDDDREVAREGP</sequence>
<name>A0A835QZW0_VANPL</name>
<organism evidence="5 6">
    <name type="scientific">Vanilla planifolia</name>
    <name type="common">Vanilla</name>
    <dbReference type="NCBI Taxonomy" id="51239"/>
    <lineage>
        <taxon>Eukaryota</taxon>
        <taxon>Viridiplantae</taxon>
        <taxon>Streptophyta</taxon>
        <taxon>Embryophyta</taxon>
        <taxon>Tracheophyta</taxon>
        <taxon>Spermatophyta</taxon>
        <taxon>Magnoliopsida</taxon>
        <taxon>Liliopsida</taxon>
        <taxon>Asparagales</taxon>
        <taxon>Orchidaceae</taxon>
        <taxon>Vanilloideae</taxon>
        <taxon>Vanilleae</taxon>
        <taxon>Vanilla</taxon>
    </lineage>
</organism>
<protein>
    <recommendedName>
        <fullName evidence="4">Homeobox domain-containing protein</fullName>
    </recommendedName>
</protein>
<feature type="region of interest" description="Disordered" evidence="3">
    <location>
        <begin position="615"/>
        <end position="635"/>
    </location>
</feature>
<comment type="subcellular location">
    <subcellularLocation>
        <location evidence="1 2">Nucleus</location>
    </subcellularLocation>
</comment>
<accession>A0A835QZW0</accession>
<dbReference type="InterPro" id="IPR001356">
    <property type="entry name" value="HD"/>
</dbReference>
<dbReference type="Pfam" id="PF25246">
    <property type="entry name" value="Nodulin_N"/>
    <property type="match status" value="1"/>
</dbReference>
<evidence type="ECO:0000313" key="6">
    <source>
        <dbReference type="Proteomes" id="UP000639772"/>
    </source>
</evidence>
<dbReference type="EMBL" id="JADCNM010000005">
    <property type="protein sequence ID" value="KAG0482886.1"/>
    <property type="molecule type" value="Genomic_DNA"/>
</dbReference>
<evidence type="ECO:0000256" key="3">
    <source>
        <dbReference type="SAM" id="MobiDB-lite"/>
    </source>
</evidence>
<dbReference type="InterPro" id="IPR039325">
    <property type="entry name" value="NDX"/>
</dbReference>
<dbReference type="InterPro" id="IPR056560">
    <property type="entry name" value="HTH_NDX"/>
</dbReference>
<keyword evidence="2" id="KW-0539">Nucleus</keyword>
<feature type="compositionally biased region" description="Basic and acidic residues" evidence="3">
    <location>
        <begin position="615"/>
        <end position="628"/>
    </location>
</feature>
<gene>
    <name evidence="5" type="ORF">HPP92_010970</name>
</gene>
<keyword evidence="2" id="KW-0371">Homeobox</keyword>
<evidence type="ECO:0000256" key="1">
    <source>
        <dbReference type="ARBA" id="ARBA00004123"/>
    </source>
</evidence>
<dbReference type="GO" id="GO:0009908">
    <property type="term" value="P:flower development"/>
    <property type="evidence" value="ECO:0007669"/>
    <property type="project" value="InterPro"/>
</dbReference>
<dbReference type="AlphaFoldDB" id="A0A835QZW0"/>